<sequence>MEPLPVSELEPVFELSEDPEFPLLEDPFDALESPEEEEEFEEPLEEESLEPELPLDAVLFPESEEEPELELEFESEDPELLLPPLEDPLLLLAVSEGDPDVLEESEVFELEEVWSEEPDDPLLELPLPELELDGVVVEPPLLFVLSAGGVTGFPEPSPGTNTTPGLPLFPGTPPVAVCWLPRKKNGNKRPFFLWPQL</sequence>
<reference evidence="2 3" key="1">
    <citation type="submission" date="2018-02" db="EMBL/GenBank/DDBJ databases">
        <title>Novel Leptospira species isolated from soil and water in Japan.</title>
        <authorList>
            <person name="Nakao R."/>
            <person name="Masuzawa T."/>
        </authorList>
    </citation>
    <scope>NUCLEOTIDE SEQUENCE [LARGE SCALE GENOMIC DNA]</scope>
    <source>
        <strain evidence="2 3">E8</strain>
    </source>
</reference>
<feature type="compositionally biased region" description="Acidic residues" evidence="1">
    <location>
        <begin position="26"/>
        <end position="50"/>
    </location>
</feature>
<evidence type="ECO:0000313" key="3">
    <source>
        <dbReference type="Proteomes" id="UP000245076"/>
    </source>
</evidence>
<feature type="region of interest" description="Disordered" evidence="1">
    <location>
        <begin position="1"/>
        <end position="53"/>
    </location>
</feature>
<evidence type="ECO:0000256" key="1">
    <source>
        <dbReference type="SAM" id="MobiDB-lite"/>
    </source>
</evidence>
<organism evidence="2 3">
    <name type="scientific">Leptospira johnsonii</name>
    <dbReference type="NCBI Taxonomy" id="1917820"/>
    <lineage>
        <taxon>Bacteria</taxon>
        <taxon>Pseudomonadati</taxon>
        <taxon>Spirochaetota</taxon>
        <taxon>Spirochaetia</taxon>
        <taxon>Leptospirales</taxon>
        <taxon>Leptospiraceae</taxon>
        <taxon>Leptospira</taxon>
    </lineage>
</organism>
<comment type="caution">
    <text evidence="2">The sequence shown here is derived from an EMBL/GenBank/DDBJ whole genome shotgun (WGS) entry which is preliminary data.</text>
</comment>
<dbReference type="EMBL" id="BFAY01000012">
    <property type="protein sequence ID" value="GBF40558.1"/>
    <property type="molecule type" value="Genomic_DNA"/>
</dbReference>
<protein>
    <submittedName>
        <fullName evidence="2">Uncharacterized protein</fullName>
    </submittedName>
</protein>
<gene>
    <name evidence="2" type="ORF">LPTSP1_35760</name>
</gene>
<accession>A0A2P2D7I6</accession>
<dbReference type="Proteomes" id="UP000245076">
    <property type="component" value="Unassembled WGS sequence"/>
</dbReference>
<keyword evidence="3" id="KW-1185">Reference proteome</keyword>
<evidence type="ECO:0000313" key="2">
    <source>
        <dbReference type="EMBL" id="GBF40558.1"/>
    </source>
</evidence>
<dbReference type="AlphaFoldDB" id="A0A2P2D7I6"/>
<name>A0A2P2D7I6_9LEPT</name>
<proteinExistence type="predicted"/>